<evidence type="ECO:0000313" key="1">
    <source>
        <dbReference type="EMBL" id="CRL00452.1"/>
    </source>
</evidence>
<protein>
    <submittedName>
        <fullName evidence="1">CLUMA_CG013715, isoform A</fullName>
    </submittedName>
</protein>
<keyword evidence="2" id="KW-1185">Reference proteome</keyword>
<dbReference type="AlphaFoldDB" id="A0A1J1ILL0"/>
<accession>A0A1J1ILL0</accession>
<organism evidence="1 2">
    <name type="scientific">Clunio marinus</name>
    <dbReference type="NCBI Taxonomy" id="568069"/>
    <lineage>
        <taxon>Eukaryota</taxon>
        <taxon>Metazoa</taxon>
        <taxon>Ecdysozoa</taxon>
        <taxon>Arthropoda</taxon>
        <taxon>Hexapoda</taxon>
        <taxon>Insecta</taxon>
        <taxon>Pterygota</taxon>
        <taxon>Neoptera</taxon>
        <taxon>Endopterygota</taxon>
        <taxon>Diptera</taxon>
        <taxon>Nematocera</taxon>
        <taxon>Chironomoidea</taxon>
        <taxon>Chironomidae</taxon>
        <taxon>Clunio</taxon>
    </lineage>
</organism>
<reference evidence="1 2" key="1">
    <citation type="submission" date="2015-04" db="EMBL/GenBank/DDBJ databases">
        <authorList>
            <person name="Syromyatnikov M.Y."/>
            <person name="Popov V.N."/>
        </authorList>
    </citation>
    <scope>NUCLEOTIDE SEQUENCE [LARGE SCALE GENOMIC DNA]</scope>
</reference>
<dbReference type="EMBL" id="CVRI01000054">
    <property type="protein sequence ID" value="CRL00452.1"/>
    <property type="molecule type" value="Genomic_DNA"/>
</dbReference>
<proteinExistence type="predicted"/>
<evidence type="ECO:0000313" key="2">
    <source>
        <dbReference type="Proteomes" id="UP000183832"/>
    </source>
</evidence>
<gene>
    <name evidence="1" type="ORF">CLUMA_CG013715</name>
</gene>
<dbReference type="Proteomes" id="UP000183832">
    <property type="component" value="Unassembled WGS sequence"/>
</dbReference>
<name>A0A1J1ILL0_9DIPT</name>
<sequence>MLLINENICNYSYSDEVSEVLLSKYVIVSFQRRKNDFPPRNEMSDMKMFLNNSAFKNHIKGSQNEMTGINLSDQLAEEEALCLQ</sequence>